<dbReference type="InterPro" id="IPR019786">
    <property type="entry name" value="Zinc_finger_PHD-type_CS"/>
</dbReference>
<dbReference type="GO" id="GO:0008234">
    <property type="term" value="F:cysteine-type peptidase activity"/>
    <property type="evidence" value="ECO:0007669"/>
    <property type="project" value="InterPro"/>
</dbReference>
<dbReference type="SUPFAM" id="SSF54001">
    <property type="entry name" value="Cysteine proteinases"/>
    <property type="match status" value="1"/>
</dbReference>
<keyword evidence="9" id="KW-1185">Reference proteome</keyword>
<evidence type="ECO:0000259" key="7">
    <source>
        <dbReference type="Pfam" id="PF02902"/>
    </source>
</evidence>
<evidence type="ECO:0000313" key="8">
    <source>
        <dbReference type="EMBL" id="KAK0159499.1"/>
    </source>
</evidence>
<dbReference type="Proteomes" id="UP001168972">
    <property type="component" value="Unassembled WGS sequence"/>
</dbReference>
<keyword evidence="4" id="KW-0863">Zinc-finger</keyword>
<dbReference type="AlphaFoldDB" id="A0AA39C8E8"/>
<comment type="caution">
    <text evidence="8">The sequence shown here is derived from an EMBL/GenBank/DDBJ whole genome shotgun (WGS) entry which is preliminary data.</text>
</comment>
<keyword evidence="6" id="KW-0862">Zinc</keyword>
<name>A0AA39C8E8_MICHY</name>
<accession>A0AA39C8E8</accession>
<dbReference type="InterPro" id="IPR038765">
    <property type="entry name" value="Papain-like_cys_pep_sf"/>
</dbReference>
<feature type="domain" description="Ubiquitin-like protease family profile" evidence="7">
    <location>
        <begin position="110"/>
        <end position="227"/>
    </location>
</feature>
<keyword evidence="3" id="KW-0479">Metal-binding</keyword>
<dbReference type="InterPro" id="IPR003653">
    <property type="entry name" value="Peptidase_C48_C"/>
</dbReference>
<evidence type="ECO:0000313" key="9">
    <source>
        <dbReference type="Proteomes" id="UP001168972"/>
    </source>
</evidence>
<evidence type="ECO:0000256" key="3">
    <source>
        <dbReference type="ARBA" id="ARBA00022723"/>
    </source>
</evidence>
<evidence type="ECO:0000256" key="4">
    <source>
        <dbReference type="ARBA" id="ARBA00022771"/>
    </source>
</evidence>
<dbReference type="Pfam" id="PF02902">
    <property type="entry name" value="Peptidase_C48"/>
    <property type="match status" value="1"/>
</dbReference>
<evidence type="ECO:0000256" key="6">
    <source>
        <dbReference type="ARBA" id="ARBA00022833"/>
    </source>
</evidence>
<reference evidence="8" key="2">
    <citation type="submission" date="2023-03" db="EMBL/GenBank/DDBJ databases">
        <authorList>
            <person name="Inwood S.N."/>
            <person name="Skelly J.G."/>
            <person name="Guhlin J."/>
            <person name="Harrop T.W.R."/>
            <person name="Goldson S.G."/>
            <person name="Dearden P.K."/>
        </authorList>
    </citation>
    <scope>NUCLEOTIDE SEQUENCE</scope>
    <source>
        <strain evidence="8">Lincoln</strain>
        <tissue evidence="8">Whole body</tissue>
    </source>
</reference>
<reference evidence="8" key="1">
    <citation type="journal article" date="2023" name="bioRxiv">
        <title>Scaffold-level genome assemblies of two parasitoid biocontrol wasps reveal the parthenogenesis mechanism and an associated novel virus.</title>
        <authorList>
            <person name="Inwood S."/>
            <person name="Skelly J."/>
            <person name="Guhlin J."/>
            <person name="Harrop T."/>
            <person name="Goldson S."/>
            <person name="Dearden P."/>
        </authorList>
    </citation>
    <scope>NUCLEOTIDE SEQUENCE</scope>
    <source>
        <strain evidence="8">Lincoln</strain>
        <tissue evidence="8">Whole body</tissue>
    </source>
</reference>
<organism evidence="8 9">
    <name type="scientific">Microctonus hyperodae</name>
    <name type="common">Parasitoid wasp</name>
    <dbReference type="NCBI Taxonomy" id="165561"/>
    <lineage>
        <taxon>Eukaryota</taxon>
        <taxon>Metazoa</taxon>
        <taxon>Ecdysozoa</taxon>
        <taxon>Arthropoda</taxon>
        <taxon>Hexapoda</taxon>
        <taxon>Insecta</taxon>
        <taxon>Pterygota</taxon>
        <taxon>Neoptera</taxon>
        <taxon>Endopterygota</taxon>
        <taxon>Hymenoptera</taxon>
        <taxon>Apocrita</taxon>
        <taxon>Ichneumonoidea</taxon>
        <taxon>Braconidae</taxon>
        <taxon>Euphorinae</taxon>
        <taxon>Microctonus</taxon>
    </lineage>
</organism>
<evidence type="ECO:0000256" key="5">
    <source>
        <dbReference type="ARBA" id="ARBA00022801"/>
    </source>
</evidence>
<gene>
    <name evidence="8" type="ORF">PV327_011047</name>
</gene>
<dbReference type="GO" id="GO:0008270">
    <property type="term" value="F:zinc ion binding"/>
    <property type="evidence" value="ECO:0007669"/>
    <property type="project" value="UniProtKB-KW"/>
</dbReference>
<proteinExistence type="inferred from homology"/>
<dbReference type="PROSITE" id="PS01359">
    <property type="entry name" value="ZF_PHD_1"/>
    <property type="match status" value="1"/>
</dbReference>
<keyword evidence="5" id="KW-0378">Hydrolase</keyword>
<dbReference type="GO" id="GO:0006508">
    <property type="term" value="P:proteolysis"/>
    <property type="evidence" value="ECO:0007669"/>
    <property type="project" value="UniProtKB-KW"/>
</dbReference>
<dbReference type="Gene3D" id="3.40.395.10">
    <property type="entry name" value="Adenoviral Proteinase, Chain A"/>
    <property type="match status" value="1"/>
</dbReference>
<keyword evidence="2" id="KW-0645">Protease</keyword>
<evidence type="ECO:0000256" key="2">
    <source>
        <dbReference type="ARBA" id="ARBA00022670"/>
    </source>
</evidence>
<comment type="similarity">
    <text evidence="1">Belongs to the peptidase C48 family.</text>
</comment>
<protein>
    <recommendedName>
        <fullName evidence="7">Ubiquitin-like protease family profile domain-containing protein</fullName>
    </recommendedName>
</protein>
<dbReference type="EMBL" id="JAQQBR010001876">
    <property type="protein sequence ID" value="KAK0159499.1"/>
    <property type="molecule type" value="Genomic_DNA"/>
</dbReference>
<evidence type="ECO:0000256" key="1">
    <source>
        <dbReference type="ARBA" id="ARBA00005234"/>
    </source>
</evidence>
<sequence length="306" mass="35582">MALKKLCKMTDSDICDNFGSLLASQLKAMLPADSLELQAEISALVHKRLLIIMKRKSAPPPAENDRPSTSSLYNYSSEDTRLSYEDSRLSYEPNTPTIQSLSDNFQICMYDGLLMPYMLNAHWRLLLIDKVNQNLILMDPYDDDTDSERVLKAFLKYINECSKTSTLSVLRNCIWKMKKNDSRPFQPPTDTSSCALYVMHYIKCIGQQTLFYKNIDPLKLRKKIAEELISMSVNLTEKCLQCVFDVTGRKKISCITCQRWLHKGCMEVNNMESEDEDDGKYRKYKNKKIQEEKEYKCRLCRRFSDK</sequence>